<protein>
    <submittedName>
        <fullName evidence="2 4">Uncharacterized protein</fullName>
    </submittedName>
</protein>
<accession>A0A183E4Y5</accession>
<evidence type="ECO:0000313" key="2">
    <source>
        <dbReference type="EMBL" id="VDN27106.1"/>
    </source>
</evidence>
<organism evidence="4">
    <name type="scientific">Gongylonema pulchrum</name>
    <dbReference type="NCBI Taxonomy" id="637853"/>
    <lineage>
        <taxon>Eukaryota</taxon>
        <taxon>Metazoa</taxon>
        <taxon>Ecdysozoa</taxon>
        <taxon>Nematoda</taxon>
        <taxon>Chromadorea</taxon>
        <taxon>Rhabditida</taxon>
        <taxon>Spirurina</taxon>
        <taxon>Spiruromorpha</taxon>
        <taxon>Spiruroidea</taxon>
        <taxon>Gongylonematidae</taxon>
        <taxon>Gongylonema</taxon>
    </lineage>
</organism>
<reference evidence="4" key="1">
    <citation type="submission" date="2016-06" db="UniProtKB">
        <authorList>
            <consortium name="WormBaseParasite"/>
        </authorList>
    </citation>
    <scope>IDENTIFICATION</scope>
</reference>
<evidence type="ECO:0000313" key="4">
    <source>
        <dbReference type="WBParaSite" id="GPUH_0001604801-mRNA-1"/>
    </source>
</evidence>
<dbReference type="Proteomes" id="UP000271098">
    <property type="component" value="Unassembled WGS sequence"/>
</dbReference>
<reference evidence="2 3" key="2">
    <citation type="submission" date="2018-11" db="EMBL/GenBank/DDBJ databases">
        <authorList>
            <consortium name="Pathogen Informatics"/>
        </authorList>
    </citation>
    <scope>NUCLEOTIDE SEQUENCE [LARGE SCALE GENOMIC DNA]</scope>
</reference>
<dbReference type="WBParaSite" id="GPUH_0001604801-mRNA-1">
    <property type="protein sequence ID" value="GPUH_0001604801-mRNA-1"/>
    <property type="gene ID" value="GPUH_0001604801"/>
</dbReference>
<dbReference type="EMBL" id="UYRT01083201">
    <property type="protein sequence ID" value="VDN27106.1"/>
    <property type="molecule type" value="Genomic_DNA"/>
</dbReference>
<feature type="region of interest" description="Disordered" evidence="1">
    <location>
        <begin position="42"/>
        <end position="65"/>
    </location>
</feature>
<dbReference type="AlphaFoldDB" id="A0A183E4Y5"/>
<evidence type="ECO:0000313" key="3">
    <source>
        <dbReference type="Proteomes" id="UP000271098"/>
    </source>
</evidence>
<keyword evidence="3" id="KW-1185">Reference proteome</keyword>
<proteinExistence type="predicted"/>
<evidence type="ECO:0000256" key="1">
    <source>
        <dbReference type="SAM" id="MobiDB-lite"/>
    </source>
</evidence>
<gene>
    <name evidence="2" type="ORF">GPUH_LOCUS16025</name>
</gene>
<sequence length="152" mass="17357">MSSLPSLVEERQAFLTQLSGMPCTDTAVFATQHSADKVAHRNETGGLRHKRPCARRQQLPQPHPQSVSDYYRLNGSYPGGMGSMQQEFAQMDVGRQQMRYIDLMQERDLMKYGTNDGEQITLPPSVCNPDARCSPRWRTFFLIYNFIIKILA</sequence>
<name>A0A183E4Y5_9BILA</name>